<sequence length="122" mass="13580">MLGCQYPASDLLKIPWSRQVEFVDLRVWDCADRIQGQASVQQGIARQCSSFVECSDGSHQLHPSQVILNDIAAQQSKVKHRQPTPKCRCQTAQGSSQALCTESVSTSRPTHSYRVPGQLRLQ</sequence>
<gene>
    <name evidence="2" type="ORF">FOXG_19133</name>
</gene>
<proteinExistence type="predicted"/>
<dbReference type="EMBL" id="DS231701">
    <property type="protein sequence ID" value="KNB03324.1"/>
    <property type="molecule type" value="Genomic_DNA"/>
</dbReference>
<evidence type="ECO:0000313" key="3">
    <source>
        <dbReference type="Proteomes" id="UP000009097"/>
    </source>
</evidence>
<dbReference type="GeneID" id="28959839"/>
<dbReference type="AlphaFoldDB" id="A0A0J9UV28"/>
<dbReference type="VEuPathDB" id="FungiDB:FOXG_19133"/>
<accession>A0A0J9UV28</accession>
<feature type="compositionally biased region" description="Polar residues" evidence="1">
    <location>
        <begin position="90"/>
        <end position="110"/>
    </location>
</feature>
<reference evidence="2" key="2">
    <citation type="journal article" date="2010" name="Nature">
        <title>Comparative genomics reveals mobile pathogenicity chromosomes in Fusarium.</title>
        <authorList>
            <person name="Ma L.J."/>
            <person name="van der Does H.C."/>
            <person name="Borkovich K.A."/>
            <person name="Coleman J.J."/>
            <person name="Daboussi M.J."/>
            <person name="Di Pietro A."/>
            <person name="Dufresne M."/>
            <person name="Freitag M."/>
            <person name="Grabherr M."/>
            <person name="Henrissat B."/>
            <person name="Houterman P.M."/>
            <person name="Kang S."/>
            <person name="Shim W.B."/>
            <person name="Woloshuk C."/>
            <person name="Xie X."/>
            <person name="Xu J.R."/>
            <person name="Antoniw J."/>
            <person name="Baker S.E."/>
            <person name="Bluhm B.H."/>
            <person name="Breakspear A."/>
            <person name="Brown D.W."/>
            <person name="Butchko R.A."/>
            <person name="Chapman S."/>
            <person name="Coulson R."/>
            <person name="Coutinho P.M."/>
            <person name="Danchin E.G."/>
            <person name="Diener A."/>
            <person name="Gale L.R."/>
            <person name="Gardiner D.M."/>
            <person name="Goff S."/>
            <person name="Hammond-Kosack K.E."/>
            <person name="Hilburn K."/>
            <person name="Hua-Van A."/>
            <person name="Jonkers W."/>
            <person name="Kazan K."/>
            <person name="Kodira C.D."/>
            <person name="Koehrsen M."/>
            <person name="Kumar L."/>
            <person name="Lee Y.H."/>
            <person name="Li L."/>
            <person name="Manners J.M."/>
            <person name="Miranda-Saavedra D."/>
            <person name="Mukherjee M."/>
            <person name="Park G."/>
            <person name="Park J."/>
            <person name="Park S.Y."/>
            <person name="Proctor R.H."/>
            <person name="Regev A."/>
            <person name="Ruiz-Roldan M.C."/>
            <person name="Sain D."/>
            <person name="Sakthikumar S."/>
            <person name="Sykes S."/>
            <person name="Schwartz D.C."/>
            <person name="Turgeon B.G."/>
            <person name="Wapinski I."/>
            <person name="Yoder O."/>
            <person name="Young S."/>
            <person name="Zeng Q."/>
            <person name="Zhou S."/>
            <person name="Galagan J."/>
            <person name="Cuomo C.A."/>
            <person name="Kistler H.C."/>
            <person name="Rep M."/>
        </authorList>
    </citation>
    <scope>NUCLEOTIDE SEQUENCE [LARGE SCALE GENOMIC DNA]</scope>
    <source>
        <strain evidence="2">4287</strain>
    </source>
</reference>
<name>A0A0J9UV28_FUSO4</name>
<evidence type="ECO:0000256" key="1">
    <source>
        <dbReference type="SAM" id="MobiDB-lite"/>
    </source>
</evidence>
<organism evidence="2 3">
    <name type="scientific">Fusarium oxysporum f. sp. lycopersici (strain 4287 / CBS 123668 / FGSC 9935 / NRRL 34936)</name>
    <name type="common">Fusarium vascular wilt of tomato</name>
    <dbReference type="NCBI Taxonomy" id="426428"/>
    <lineage>
        <taxon>Eukaryota</taxon>
        <taxon>Fungi</taxon>
        <taxon>Dikarya</taxon>
        <taxon>Ascomycota</taxon>
        <taxon>Pezizomycotina</taxon>
        <taxon>Sordariomycetes</taxon>
        <taxon>Hypocreomycetidae</taxon>
        <taxon>Hypocreales</taxon>
        <taxon>Nectriaceae</taxon>
        <taxon>Fusarium</taxon>
        <taxon>Fusarium oxysporum species complex</taxon>
    </lineage>
</organism>
<reference evidence="2" key="1">
    <citation type="submission" date="2007-04" db="EMBL/GenBank/DDBJ databases">
        <authorList>
            <consortium name="The Broad Institute Genome Sequencing Platform"/>
            <person name="Birren B."/>
            <person name="Lander E."/>
            <person name="Galagan J."/>
            <person name="Nusbaum C."/>
            <person name="Devon K."/>
            <person name="Ma L.-J."/>
            <person name="Jaffe D."/>
            <person name="Butler J."/>
            <person name="Alvarez P."/>
            <person name="Gnerre S."/>
            <person name="Grabherr M."/>
            <person name="Kleber M."/>
            <person name="Mauceli E."/>
            <person name="Brockman W."/>
            <person name="MacCallum I.A."/>
            <person name="Young S."/>
            <person name="LaButti K."/>
            <person name="DeCaprio D."/>
            <person name="Crawford M."/>
            <person name="Koehrsen M."/>
            <person name="Engels R."/>
            <person name="Montgomery P."/>
            <person name="Pearson M."/>
            <person name="Howarth C."/>
            <person name="Larson L."/>
            <person name="White J."/>
            <person name="O'Leary S."/>
            <person name="Kodira C."/>
            <person name="Zeng Q."/>
            <person name="Yandava C."/>
            <person name="Alvarado L."/>
            <person name="Kistler C."/>
            <person name="Shim W.-B."/>
            <person name="Kang S."/>
            <person name="Woloshuk C."/>
        </authorList>
    </citation>
    <scope>NUCLEOTIDE SEQUENCE</scope>
    <source>
        <strain evidence="2">4287</strain>
    </source>
</reference>
<dbReference type="KEGG" id="fox:FOXG_19133"/>
<dbReference type="Proteomes" id="UP000009097">
    <property type="component" value="Unassembled WGS sequence"/>
</dbReference>
<dbReference type="RefSeq" id="XP_018241369.1">
    <property type="nucleotide sequence ID" value="XM_018399316.1"/>
</dbReference>
<evidence type="ECO:0000313" key="2">
    <source>
        <dbReference type="EMBL" id="KNB03324.1"/>
    </source>
</evidence>
<feature type="region of interest" description="Disordered" evidence="1">
    <location>
        <begin position="78"/>
        <end position="122"/>
    </location>
</feature>
<protein>
    <submittedName>
        <fullName evidence="2">Uncharacterized protein</fullName>
    </submittedName>
</protein>